<evidence type="ECO:0000313" key="1">
    <source>
        <dbReference type="EMBL" id="AGZ20417.1"/>
    </source>
</evidence>
<dbReference type="Proteomes" id="UP000123729">
    <property type="component" value="Segment"/>
</dbReference>
<dbReference type="EMBL" id="KF294861">
    <property type="protein sequence ID" value="AGZ20417.1"/>
    <property type="molecule type" value="Genomic_DNA"/>
</dbReference>
<dbReference type="KEGG" id="vg:17603143"/>
<name>U5U743_9VIRU</name>
<proteinExistence type="predicted"/>
<dbReference type="GeneID" id="17603143"/>
<dbReference type="RefSeq" id="YP_008798237.1">
    <property type="nucleotide sequence ID" value="NC_022788.1"/>
</dbReference>
<evidence type="ECO:0000313" key="2">
    <source>
        <dbReference type="Proteomes" id="UP000123729"/>
    </source>
</evidence>
<accession>U5U743</accession>
<sequence length="89" mass="10115">MLADELPGDAQASVQLRQFQEPLVPVGGEACVGSCYGHSDRPISSETSVWWFRHCRDWSEARRRKEILEFFKVQKRRLPGVGGGLQEEL</sequence>
<keyword evidence="2" id="KW-1185">Reference proteome</keyword>
<protein>
    <submittedName>
        <fullName evidence="1">Uncharacterized protein</fullName>
    </submittedName>
</protein>
<organism evidence="1 2">
    <name type="scientific">Gyrovirus Tu243</name>
    <dbReference type="NCBI Taxonomy" id="1415627"/>
    <lineage>
        <taxon>Viruses</taxon>
        <taxon>Monodnaviria</taxon>
        <taxon>Shotokuvirae</taxon>
        <taxon>Commensaviricota</taxon>
        <taxon>Cardeaviricetes</taxon>
        <taxon>Sanitavirales</taxon>
        <taxon>Anelloviridae</taxon>
        <taxon>Gyrovirus</taxon>
        <taxon>Gyrovirus homsa4</taxon>
    </lineage>
</organism>
<reference evidence="1 2" key="1">
    <citation type="journal article" date="2013" name="Virology">
        <title>Divergent gyroviruses in the feces of Tunisian children.</title>
        <authorList>
            <person name="Phan T.G."/>
            <person name="Vo N.P."/>
            <person name="Sdiri-Loulizi K."/>
            <person name="Aouni M."/>
            <person name="Pothier P."/>
            <person name="Ambert-Balay K."/>
            <person name="Deng X."/>
            <person name="Delwart E."/>
        </authorList>
    </citation>
    <scope>NUCLEOTIDE SEQUENCE [LARGE SCALE GENOMIC DNA]</scope>
    <source>
        <strain evidence="1">Tu243</strain>
    </source>
</reference>